<dbReference type="AlphaFoldDB" id="A0A949WW17"/>
<evidence type="ECO:0000256" key="2">
    <source>
        <dbReference type="ARBA" id="ARBA00023125"/>
    </source>
</evidence>
<keyword evidence="6" id="KW-1185">Reference proteome</keyword>
<dbReference type="GO" id="GO:0043565">
    <property type="term" value="F:sequence-specific DNA binding"/>
    <property type="evidence" value="ECO:0007669"/>
    <property type="project" value="InterPro"/>
</dbReference>
<reference evidence="5" key="1">
    <citation type="submission" date="2020-12" db="EMBL/GenBank/DDBJ databases">
        <title>Clostridium thailandense sp. nov., a novel acetogenic bacterium isolated from peat land soil in Thailand.</title>
        <authorList>
            <person name="Chaikitkaew S."/>
            <person name="Birkeland N.K."/>
        </authorList>
    </citation>
    <scope>NUCLEOTIDE SEQUENCE</scope>
    <source>
        <strain evidence="5">PL3</strain>
    </source>
</reference>
<gene>
    <name evidence="5" type="ORF">I6U48_15435</name>
</gene>
<dbReference type="RefSeq" id="WP_218321359.1">
    <property type="nucleotide sequence ID" value="NZ_JAEEGC010000072.1"/>
</dbReference>
<dbReference type="Pfam" id="PF02311">
    <property type="entry name" value="AraC_binding"/>
    <property type="match status" value="1"/>
</dbReference>
<dbReference type="EMBL" id="JAEEGC010000072">
    <property type="protein sequence ID" value="MBV7274297.1"/>
    <property type="molecule type" value="Genomic_DNA"/>
</dbReference>
<evidence type="ECO:0000313" key="6">
    <source>
        <dbReference type="Proteomes" id="UP000694308"/>
    </source>
</evidence>
<protein>
    <submittedName>
        <fullName evidence="5">Helix-turn-helix transcriptional regulator</fullName>
    </submittedName>
</protein>
<accession>A0A949WW17</accession>
<dbReference type="InterPro" id="IPR018060">
    <property type="entry name" value="HTH_AraC"/>
</dbReference>
<dbReference type="PROSITE" id="PS01124">
    <property type="entry name" value="HTH_ARAC_FAMILY_2"/>
    <property type="match status" value="1"/>
</dbReference>
<dbReference type="PROSITE" id="PS00041">
    <property type="entry name" value="HTH_ARAC_FAMILY_1"/>
    <property type="match status" value="1"/>
</dbReference>
<dbReference type="Proteomes" id="UP000694308">
    <property type="component" value="Unassembled WGS sequence"/>
</dbReference>
<organism evidence="5 6">
    <name type="scientific">Clostridium thailandense</name>
    <dbReference type="NCBI Taxonomy" id="2794346"/>
    <lineage>
        <taxon>Bacteria</taxon>
        <taxon>Bacillati</taxon>
        <taxon>Bacillota</taxon>
        <taxon>Clostridia</taxon>
        <taxon>Eubacteriales</taxon>
        <taxon>Clostridiaceae</taxon>
        <taxon>Clostridium</taxon>
    </lineage>
</organism>
<dbReference type="PANTHER" id="PTHR43280">
    <property type="entry name" value="ARAC-FAMILY TRANSCRIPTIONAL REGULATOR"/>
    <property type="match status" value="1"/>
</dbReference>
<dbReference type="InterPro" id="IPR003313">
    <property type="entry name" value="AraC-bd"/>
</dbReference>
<name>A0A949WW17_9CLOT</name>
<sequence length="276" mass="33177">MNKNNLYFHIHYCNHRESYEDWKYKKKITRKIEHYELLLVIGGKGYIFNENKDYFVKQGMLFYFRPNVLHCIEPDLNDPLKFLSVHFSFVHVDFCDNMWNLTTEDNSFEFQPMYEFKNYYPILHIFKKLVETWSSKLPAYEFLCKTILQELLFEIFDNLKRQNTNYSTTLKVEKVIKYLGENINKTITLTELSELISLSPSYLSRTFKDTTGYSVIEFFNKMKIDKAEELIILGDKKIKDISESLGFKDEFYFSRLFKKVKGMSPKEFYSKNIHGY</sequence>
<dbReference type="PANTHER" id="PTHR43280:SF2">
    <property type="entry name" value="HTH-TYPE TRANSCRIPTIONAL REGULATOR EXSA"/>
    <property type="match status" value="1"/>
</dbReference>
<feature type="domain" description="HTH araC/xylS-type" evidence="4">
    <location>
        <begin position="173"/>
        <end position="271"/>
    </location>
</feature>
<dbReference type="InterPro" id="IPR018062">
    <property type="entry name" value="HTH_AraC-typ_CS"/>
</dbReference>
<keyword evidence="2" id="KW-0238">DNA-binding</keyword>
<dbReference type="Pfam" id="PF12833">
    <property type="entry name" value="HTH_18"/>
    <property type="match status" value="1"/>
</dbReference>
<evidence type="ECO:0000313" key="5">
    <source>
        <dbReference type="EMBL" id="MBV7274297.1"/>
    </source>
</evidence>
<keyword evidence="1" id="KW-0805">Transcription regulation</keyword>
<evidence type="ECO:0000256" key="1">
    <source>
        <dbReference type="ARBA" id="ARBA00023015"/>
    </source>
</evidence>
<evidence type="ECO:0000256" key="3">
    <source>
        <dbReference type="ARBA" id="ARBA00023163"/>
    </source>
</evidence>
<proteinExistence type="predicted"/>
<keyword evidence="3" id="KW-0804">Transcription</keyword>
<evidence type="ECO:0000259" key="4">
    <source>
        <dbReference type="PROSITE" id="PS01124"/>
    </source>
</evidence>
<dbReference type="SMART" id="SM00342">
    <property type="entry name" value="HTH_ARAC"/>
    <property type="match status" value="1"/>
</dbReference>
<comment type="caution">
    <text evidence="5">The sequence shown here is derived from an EMBL/GenBank/DDBJ whole genome shotgun (WGS) entry which is preliminary data.</text>
</comment>
<dbReference type="GO" id="GO:0003700">
    <property type="term" value="F:DNA-binding transcription factor activity"/>
    <property type="evidence" value="ECO:0007669"/>
    <property type="project" value="InterPro"/>
</dbReference>